<dbReference type="PANTHER" id="PTHR42714">
    <property type="entry name" value="TRNA MODIFICATION GTPASE GTPBP3"/>
    <property type="match status" value="1"/>
</dbReference>
<protein>
    <submittedName>
        <fullName evidence="4">[FeFe]-hydrogenase maturation protein HydF</fullName>
    </submittedName>
</protein>
<feature type="domain" description="Hydrogen maturase F tetramerization" evidence="3">
    <location>
        <begin position="240"/>
        <end position="343"/>
    </location>
</feature>
<dbReference type="SUPFAM" id="SSF52540">
    <property type="entry name" value="P-loop containing nucleoside triphosphate hydrolases"/>
    <property type="match status" value="1"/>
</dbReference>
<organism evidence="4 5">
    <name type="scientific">Mucinivorans hirudinis</name>
    <dbReference type="NCBI Taxonomy" id="1433126"/>
    <lineage>
        <taxon>Bacteria</taxon>
        <taxon>Pseudomonadati</taxon>
        <taxon>Bacteroidota</taxon>
        <taxon>Bacteroidia</taxon>
        <taxon>Bacteroidales</taxon>
        <taxon>Rikenellaceae</taxon>
        <taxon>Mucinivorans</taxon>
    </lineage>
</organism>
<keyword evidence="5" id="KW-1185">Reference proteome</keyword>
<evidence type="ECO:0000259" key="1">
    <source>
        <dbReference type="Pfam" id="PF01926"/>
    </source>
</evidence>
<dbReference type="AlphaFoldDB" id="A0A060R9C7"/>
<dbReference type="Proteomes" id="UP000027616">
    <property type="component" value="Chromosome I"/>
</dbReference>
<gene>
    <name evidence="4" type="ORF">BN938_2148</name>
</gene>
<dbReference type="Gene3D" id="3.40.50.11420">
    <property type="match status" value="1"/>
</dbReference>
<dbReference type="InterPro" id="IPR040644">
    <property type="entry name" value="HydF_tetramer"/>
</dbReference>
<sequence>MKPKIGIYGRMNVGKSSLLNRLLGSDVAIVSAAAGTTTDPVRRAFEILDFAPVIFIDTAGFDDTSSPLGRERVAKTVATLAEVDLAILLVEGKPTVEDEKFLEKVTSPYIVVDKNIDSQSVISLIKDAIPLSSLVEPPFFGSRLQRGDSVIMVCPIDSEAPSGRLILPQVQAIRAALDVGATAVVVQPDNFEKALAEHKPQLVVIDSQVFAQIFPLVPRGVELTSFSILLAELKGDLETYKRGLEVVTNLNSGDRILMIEHCSHQTSCDDIARVKIPRLFEQRLGKVLEFDFTKNLATVNNLSQYRLVIQCGGCMTNRRAVISNIEIAKRNGLPITNYGMAIKSLSL</sequence>
<dbReference type="PANTHER" id="PTHR42714:SF6">
    <property type="entry name" value="TRANSLATION INITIATION FACTOR IF-2"/>
    <property type="match status" value="1"/>
</dbReference>
<dbReference type="GO" id="GO:0005737">
    <property type="term" value="C:cytoplasm"/>
    <property type="evidence" value="ECO:0007669"/>
    <property type="project" value="TreeGrafter"/>
</dbReference>
<dbReference type="InterPro" id="IPR006073">
    <property type="entry name" value="GTP-bd"/>
</dbReference>
<dbReference type="OrthoDB" id="9811338at2"/>
<evidence type="ECO:0000313" key="5">
    <source>
        <dbReference type="Proteomes" id="UP000027616"/>
    </source>
</evidence>
<dbReference type="Gene3D" id="3.40.50.11410">
    <property type="match status" value="1"/>
</dbReference>
<feature type="domain" description="Hydrogen maturase F dimerization" evidence="2">
    <location>
        <begin position="142"/>
        <end position="235"/>
    </location>
</feature>
<dbReference type="GO" id="GO:0002098">
    <property type="term" value="P:tRNA wobble uridine modification"/>
    <property type="evidence" value="ECO:0007669"/>
    <property type="project" value="TreeGrafter"/>
</dbReference>
<dbReference type="Pfam" id="PF18128">
    <property type="entry name" value="HydF_dimer"/>
    <property type="match status" value="1"/>
</dbReference>
<evidence type="ECO:0000259" key="2">
    <source>
        <dbReference type="Pfam" id="PF18128"/>
    </source>
</evidence>
<evidence type="ECO:0000313" key="4">
    <source>
        <dbReference type="EMBL" id="CDN32221.1"/>
    </source>
</evidence>
<evidence type="ECO:0000259" key="3">
    <source>
        <dbReference type="Pfam" id="PF18133"/>
    </source>
</evidence>
<proteinExistence type="predicted"/>
<dbReference type="Gene3D" id="3.40.50.300">
    <property type="entry name" value="P-loop containing nucleotide triphosphate hydrolases"/>
    <property type="match status" value="1"/>
</dbReference>
<dbReference type="EMBL" id="HG934468">
    <property type="protein sequence ID" value="CDN32221.1"/>
    <property type="molecule type" value="Genomic_DNA"/>
</dbReference>
<dbReference type="Pfam" id="PF18133">
    <property type="entry name" value="HydF_tetramer"/>
    <property type="match status" value="1"/>
</dbReference>
<dbReference type="InterPro" id="IPR041606">
    <property type="entry name" value="HydF_dimer"/>
</dbReference>
<dbReference type="GO" id="GO:0005525">
    <property type="term" value="F:GTP binding"/>
    <property type="evidence" value="ECO:0007669"/>
    <property type="project" value="InterPro"/>
</dbReference>
<dbReference type="GO" id="GO:0030488">
    <property type="term" value="P:tRNA methylation"/>
    <property type="evidence" value="ECO:0007669"/>
    <property type="project" value="TreeGrafter"/>
</dbReference>
<dbReference type="KEGG" id="rbc:BN938_2148"/>
<dbReference type="InterPro" id="IPR027417">
    <property type="entry name" value="P-loop_NTPase"/>
</dbReference>
<dbReference type="InterPro" id="IPR005225">
    <property type="entry name" value="Small_GTP-bd"/>
</dbReference>
<dbReference type="HOGENOM" id="CLU_042017_0_0_10"/>
<accession>A0A060R9C7</accession>
<feature type="domain" description="G" evidence="1">
    <location>
        <begin position="4"/>
        <end position="112"/>
    </location>
</feature>
<dbReference type="NCBIfam" id="TIGR00231">
    <property type="entry name" value="small_GTP"/>
    <property type="match status" value="1"/>
</dbReference>
<dbReference type="STRING" id="1433126.BN938_2148"/>
<name>A0A060R9C7_9BACT</name>
<dbReference type="eggNOG" id="COG0486">
    <property type="taxonomic scope" value="Bacteria"/>
</dbReference>
<dbReference type="CDD" id="cd00880">
    <property type="entry name" value="Era_like"/>
    <property type="match status" value="1"/>
</dbReference>
<dbReference type="Pfam" id="PF01926">
    <property type="entry name" value="MMR_HSR1"/>
    <property type="match status" value="1"/>
</dbReference>
<reference evidence="4 5" key="1">
    <citation type="journal article" date="2015" name="Genome Announc.">
        <title>Complete Genome Sequence of the Novel Leech Symbiont Mucinivorans hirudinis M3T.</title>
        <authorList>
            <person name="Nelson M.C."/>
            <person name="Bomar L."/>
            <person name="Graf J."/>
        </authorList>
    </citation>
    <scope>NUCLEOTIDE SEQUENCE [LARGE SCALE GENOMIC DNA]</scope>
    <source>
        <strain evidence="5">M3</strain>
    </source>
</reference>